<accession>A0ABQ6NSP2</accession>
<sequence>MSTRLFPHAYHSAILSTDQFVCYSFRFLGSWKHDFRYHVHSYLELITKITQLPHLIKDLFAAQISGANREQLDLLRKLVEDTLQHIEERLDRITCFLPAIDRGWQTDLEEIWRLFYKVNQEMVLVVGRNIHYSFDLDEKLHMLYSLKADSCYDYEDWYSDLSE</sequence>
<protein>
    <submittedName>
        <fullName evidence="1">Uncharacterized protein</fullName>
    </submittedName>
</protein>
<reference evidence="1 2" key="1">
    <citation type="submission" date="2023-05" db="EMBL/GenBank/DDBJ databases">
        <title>Draft genome of Paenibacillus sp. CCS26.</title>
        <authorList>
            <person name="Akita H."/>
            <person name="Shinto Y."/>
            <person name="Kimura Z."/>
        </authorList>
    </citation>
    <scope>NUCLEOTIDE SEQUENCE [LARGE SCALE GENOMIC DNA]</scope>
    <source>
        <strain evidence="1 2">CCS26</strain>
    </source>
</reference>
<name>A0ABQ6NSP2_9BACL</name>
<proteinExistence type="predicted"/>
<gene>
    <name evidence="1" type="ORF">PghCCS26_49980</name>
</gene>
<dbReference type="Proteomes" id="UP001285921">
    <property type="component" value="Unassembled WGS sequence"/>
</dbReference>
<keyword evidence="2" id="KW-1185">Reference proteome</keyword>
<dbReference type="EMBL" id="BTCL01000023">
    <property type="protein sequence ID" value="GMK47868.1"/>
    <property type="molecule type" value="Genomic_DNA"/>
</dbReference>
<dbReference type="RefSeq" id="WP_317981717.1">
    <property type="nucleotide sequence ID" value="NZ_BTCL01000023.1"/>
</dbReference>
<evidence type="ECO:0000313" key="1">
    <source>
        <dbReference type="EMBL" id="GMK47868.1"/>
    </source>
</evidence>
<organism evidence="1 2">
    <name type="scientific">Paenibacillus glycanilyticus</name>
    <dbReference type="NCBI Taxonomy" id="126569"/>
    <lineage>
        <taxon>Bacteria</taxon>
        <taxon>Bacillati</taxon>
        <taxon>Bacillota</taxon>
        <taxon>Bacilli</taxon>
        <taxon>Bacillales</taxon>
        <taxon>Paenibacillaceae</taxon>
        <taxon>Paenibacillus</taxon>
    </lineage>
</organism>
<evidence type="ECO:0000313" key="2">
    <source>
        <dbReference type="Proteomes" id="UP001285921"/>
    </source>
</evidence>
<comment type="caution">
    <text evidence="1">The sequence shown here is derived from an EMBL/GenBank/DDBJ whole genome shotgun (WGS) entry which is preliminary data.</text>
</comment>